<evidence type="ECO:0000313" key="4">
    <source>
        <dbReference type="Proteomes" id="UP000624244"/>
    </source>
</evidence>
<dbReference type="EMBL" id="WNKQ01000009">
    <property type="protein sequence ID" value="KAF5849372.1"/>
    <property type="molecule type" value="Genomic_DNA"/>
</dbReference>
<keyword evidence="2" id="KW-0472">Membrane</keyword>
<keyword evidence="2" id="KW-0812">Transmembrane</keyword>
<name>A0A8H5ZHG7_COCSA</name>
<feature type="compositionally biased region" description="Pro residues" evidence="1">
    <location>
        <begin position="178"/>
        <end position="188"/>
    </location>
</feature>
<proteinExistence type="predicted"/>
<dbReference type="PANTHER" id="PTHR28187:SF1">
    <property type="entry name" value="PROTEIN RCR1-RELATED"/>
    <property type="match status" value="1"/>
</dbReference>
<feature type="compositionally biased region" description="Low complexity" evidence="1">
    <location>
        <begin position="150"/>
        <end position="171"/>
    </location>
</feature>
<dbReference type="GO" id="GO:0016192">
    <property type="term" value="P:vesicle-mediated transport"/>
    <property type="evidence" value="ECO:0007669"/>
    <property type="project" value="TreeGrafter"/>
</dbReference>
<keyword evidence="2" id="KW-1133">Transmembrane helix</keyword>
<dbReference type="Proteomes" id="UP000624244">
    <property type="component" value="Unassembled WGS sequence"/>
</dbReference>
<reference evidence="3" key="1">
    <citation type="submission" date="2019-11" db="EMBL/GenBank/DDBJ databases">
        <title>Bipolaris sorokiniana Genome sequencing.</title>
        <authorList>
            <person name="Wang H."/>
        </authorList>
    </citation>
    <scope>NUCLEOTIDE SEQUENCE</scope>
</reference>
<sequence length="188" mass="21041">MHLQARQIYWDDDRTRLGSFATYDVTTSSESASIGIFSYSTSANIKPAFLFLCYIDRYGYRRCRSSAWNNWVRWVVLVVVVVGFLLLFVFCSCLTARRRRKAGRKPFYGTGWAARPGQNNNQYNAQPYYANQPAPPYDAATNNNNGYYSGGANQNYYGQQNGVELQQPQPSYGGGGYAPPPGPPPAKA</sequence>
<dbReference type="PANTHER" id="PTHR28187">
    <property type="entry name" value="PROTEIN RCR1-RELATED"/>
    <property type="match status" value="1"/>
</dbReference>
<accession>A0A8H5ZHG7</accession>
<evidence type="ECO:0000256" key="1">
    <source>
        <dbReference type="SAM" id="MobiDB-lite"/>
    </source>
</evidence>
<gene>
    <name evidence="3" type="ORF">GGP41_006283</name>
</gene>
<dbReference type="Pfam" id="PF12273">
    <property type="entry name" value="RCR"/>
    <property type="match status" value="1"/>
</dbReference>
<organism evidence="3 4">
    <name type="scientific">Cochliobolus sativus</name>
    <name type="common">Common root rot and spot blotch fungus</name>
    <name type="synonym">Bipolaris sorokiniana</name>
    <dbReference type="NCBI Taxonomy" id="45130"/>
    <lineage>
        <taxon>Eukaryota</taxon>
        <taxon>Fungi</taxon>
        <taxon>Dikarya</taxon>
        <taxon>Ascomycota</taxon>
        <taxon>Pezizomycotina</taxon>
        <taxon>Dothideomycetes</taxon>
        <taxon>Pleosporomycetidae</taxon>
        <taxon>Pleosporales</taxon>
        <taxon>Pleosporineae</taxon>
        <taxon>Pleosporaceae</taxon>
        <taxon>Bipolaris</taxon>
    </lineage>
</organism>
<feature type="region of interest" description="Disordered" evidence="1">
    <location>
        <begin position="150"/>
        <end position="188"/>
    </location>
</feature>
<comment type="caution">
    <text evidence="3">The sequence shown here is derived from an EMBL/GenBank/DDBJ whole genome shotgun (WGS) entry which is preliminary data.</text>
</comment>
<feature type="transmembrane region" description="Helical" evidence="2">
    <location>
        <begin position="74"/>
        <end position="96"/>
    </location>
</feature>
<protein>
    <submittedName>
        <fullName evidence="3">Uncharacterized protein</fullName>
    </submittedName>
</protein>
<dbReference type="InterPro" id="IPR020999">
    <property type="entry name" value="Chitin_synth_reg_RCR"/>
</dbReference>
<evidence type="ECO:0000313" key="3">
    <source>
        <dbReference type="EMBL" id="KAF5849372.1"/>
    </source>
</evidence>
<evidence type="ECO:0000256" key="2">
    <source>
        <dbReference type="SAM" id="Phobius"/>
    </source>
</evidence>
<dbReference type="AlphaFoldDB" id="A0A8H5ZHG7"/>